<gene>
    <name evidence="3" type="primary">RSPH1</name>
    <name evidence="3" type="ORF">L345_14877</name>
</gene>
<feature type="compositionally biased region" description="Low complexity" evidence="2">
    <location>
        <begin position="129"/>
        <end position="149"/>
    </location>
</feature>
<feature type="compositionally biased region" description="Basic and acidic residues" evidence="2">
    <location>
        <begin position="21"/>
        <end position="41"/>
    </location>
</feature>
<keyword evidence="1" id="KW-0677">Repeat</keyword>
<accession>V8NBC6</accession>
<feature type="compositionally biased region" description="Polar residues" evidence="2">
    <location>
        <begin position="195"/>
        <end position="208"/>
    </location>
</feature>
<organism evidence="3 4">
    <name type="scientific">Ophiophagus hannah</name>
    <name type="common">King cobra</name>
    <name type="synonym">Naja hannah</name>
    <dbReference type="NCBI Taxonomy" id="8665"/>
    <lineage>
        <taxon>Eukaryota</taxon>
        <taxon>Metazoa</taxon>
        <taxon>Chordata</taxon>
        <taxon>Craniata</taxon>
        <taxon>Vertebrata</taxon>
        <taxon>Euteleostomi</taxon>
        <taxon>Lepidosauria</taxon>
        <taxon>Squamata</taxon>
        <taxon>Bifurcata</taxon>
        <taxon>Unidentata</taxon>
        <taxon>Episquamata</taxon>
        <taxon>Toxicofera</taxon>
        <taxon>Serpentes</taxon>
        <taxon>Colubroidea</taxon>
        <taxon>Elapidae</taxon>
        <taxon>Elapinae</taxon>
        <taxon>Ophiophagus</taxon>
    </lineage>
</organism>
<feature type="compositionally biased region" description="Acidic residues" evidence="2">
    <location>
        <begin position="11"/>
        <end position="20"/>
    </location>
</feature>
<dbReference type="PANTHER" id="PTHR43215:SF14">
    <property type="entry name" value="RADIAL SPOKE HEAD 1 HOMOLOG"/>
    <property type="match status" value="1"/>
</dbReference>
<keyword evidence="4" id="KW-1185">Reference proteome</keyword>
<dbReference type="PANTHER" id="PTHR43215">
    <property type="entry name" value="RADIAL SPOKE HEAD 1 HOMOLOG"/>
    <property type="match status" value="1"/>
</dbReference>
<sequence>AKESIKRQKVDDDDDDDDDFKDSNKEADEYEGGRNEAGERHGHGKARLPNGDTYEGEYANGKRNGKPLGPGKYIFDIGCEQHGEYSREEKAEEEEEEEVLVPVAPKWKATKITNLTLWVPEEPPPPEATPAAAEGLSAEEPGVPAAGEESAAEGRSEGAETAAEAGEATDMTSSPKDVEEEEEAAKDDQADQELSQRFKSNSKLVSLPSSESRIFRLLPLAVPLSPPVFLLG</sequence>
<evidence type="ECO:0000313" key="4">
    <source>
        <dbReference type="Proteomes" id="UP000018936"/>
    </source>
</evidence>
<name>V8NBC6_OPHHA</name>
<feature type="compositionally biased region" description="Basic and acidic residues" evidence="2">
    <location>
        <begin position="1"/>
        <end position="10"/>
    </location>
</feature>
<dbReference type="InterPro" id="IPR003409">
    <property type="entry name" value="MORN"/>
</dbReference>
<feature type="compositionally biased region" description="Low complexity" evidence="2">
    <location>
        <begin position="159"/>
        <end position="169"/>
    </location>
</feature>
<dbReference type="OrthoDB" id="423343at2759"/>
<dbReference type="EMBL" id="AZIM01005616">
    <property type="protein sequence ID" value="ETE59395.1"/>
    <property type="molecule type" value="Genomic_DNA"/>
</dbReference>
<dbReference type="SUPFAM" id="SSF82185">
    <property type="entry name" value="Histone H3 K4-specific methyltransferase SET7/9 N-terminal domain"/>
    <property type="match status" value="1"/>
</dbReference>
<evidence type="ECO:0000313" key="3">
    <source>
        <dbReference type="EMBL" id="ETE59395.1"/>
    </source>
</evidence>
<evidence type="ECO:0000256" key="2">
    <source>
        <dbReference type="SAM" id="MobiDB-lite"/>
    </source>
</evidence>
<proteinExistence type="predicted"/>
<comment type="caution">
    <text evidence="3">The sequence shown here is derived from an EMBL/GenBank/DDBJ whole genome shotgun (WGS) entry which is preliminary data.</text>
</comment>
<feature type="region of interest" description="Disordered" evidence="2">
    <location>
        <begin position="1"/>
        <end position="75"/>
    </location>
</feature>
<feature type="non-terminal residue" evidence="3">
    <location>
        <position position="1"/>
    </location>
</feature>
<dbReference type="Gene3D" id="2.20.110.10">
    <property type="entry name" value="Histone H3 K4-specific methyltransferase SET7/9 N-terminal domain"/>
    <property type="match status" value="1"/>
</dbReference>
<reference evidence="3 4" key="1">
    <citation type="journal article" date="2013" name="Proc. Natl. Acad. Sci. U.S.A.">
        <title>The king cobra genome reveals dynamic gene evolution and adaptation in the snake venom system.</title>
        <authorList>
            <person name="Vonk F.J."/>
            <person name="Casewell N.R."/>
            <person name="Henkel C.V."/>
            <person name="Heimberg A.M."/>
            <person name="Jansen H.J."/>
            <person name="McCleary R.J."/>
            <person name="Kerkkamp H.M."/>
            <person name="Vos R.A."/>
            <person name="Guerreiro I."/>
            <person name="Calvete J.J."/>
            <person name="Wuster W."/>
            <person name="Woods A.E."/>
            <person name="Logan J.M."/>
            <person name="Harrison R.A."/>
            <person name="Castoe T.A."/>
            <person name="de Koning A.P."/>
            <person name="Pollock D.D."/>
            <person name="Yandell M."/>
            <person name="Calderon D."/>
            <person name="Renjifo C."/>
            <person name="Currier R.B."/>
            <person name="Salgado D."/>
            <person name="Pla D."/>
            <person name="Sanz L."/>
            <person name="Hyder A.S."/>
            <person name="Ribeiro J.M."/>
            <person name="Arntzen J.W."/>
            <person name="van den Thillart G.E."/>
            <person name="Boetzer M."/>
            <person name="Pirovano W."/>
            <person name="Dirks R.P."/>
            <person name="Spaink H.P."/>
            <person name="Duboule D."/>
            <person name="McGlinn E."/>
            <person name="Kini R.M."/>
            <person name="Richardson M.K."/>
        </authorList>
    </citation>
    <scope>NUCLEOTIDE SEQUENCE</scope>
    <source>
        <tissue evidence="3">Blood</tissue>
    </source>
</reference>
<dbReference type="Pfam" id="PF02493">
    <property type="entry name" value="MORN"/>
    <property type="match status" value="2"/>
</dbReference>
<evidence type="ECO:0000256" key="1">
    <source>
        <dbReference type="ARBA" id="ARBA00022737"/>
    </source>
</evidence>
<feature type="region of interest" description="Disordered" evidence="2">
    <location>
        <begin position="83"/>
        <end position="102"/>
    </location>
</feature>
<protein>
    <submittedName>
        <fullName evidence="3">Radial spoke head 1-like protein</fullName>
    </submittedName>
</protein>
<feature type="region of interest" description="Disordered" evidence="2">
    <location>
        <begin position="118"/>
        <end position="208"/>
    </location>
</feature>
<dbReference type="AlphaFoldDB" id="V8NBC6"/>
<dbReference type="Proteomes" id="UP000018936">
    <property type="component" value="Unassembled WGS sequence"/>
</dbReference>